<organism evidence="1 2">
    <name type="scientific">Bhargavaea cecembensis DSE10</name>
    <dbReference type="NCBI Taxonomy" id="1235279"/>
    <lineage>
        <taxon>Bacteria</taxon>
        <taxon>Bacillati</taxon>
        <taxon>Bacillota</taxon>
        <taxon>Bacilli</taxon>
        <taxon>Bacillales</taxon>
        <taxon>Caryophanaceae</taxon>
        <taxon>Bhargavaea</taxon>
    </lineage>
</organism>
<reference evidence="1 2" key="1">
    <citation type="journal article" date="2013" name="Genome Announc.">
        <title>Draft Genome Sequence of Bhargavaea cecembensis Strain DSE10T, Isolated from a Deep-Sea Sediment Sample Collected at a Depth of 5,904 m from the Chagos-Laccadive Ridge System in the Indian Ocean.</title>
        <authorList>
            <person name="Shivaji S."/>
            <person name="Ara S."/>
            <person name="Begum Z."/>
            <person name="Ruth M."/>
            <person name="Singh A."/>
            <person name="Kumar Pinnaka A."/>
        </authorList>
    </citation>
    <scope>NUCLEOTIDE SEQUENCE [LARGE SCALE GENOMIC DNA]</scope>
    <source>
        <strain evidence="1 2">DSE10</strain>
    </source>
</reference>
<accession>M7NJ42</accession>
<dbReference type="eggNOG" id="ENOG502ZBQ7">
    <property type="taxonomic scope" value="Bacteria"/>
</dbReference>
<gene>
    <name evidence="1" type="ORF">C772_00892</name>
</gene>
<comment type="caution">
    <text evidence="1">The sequence shown here is derived from an EMBL/GenBank/DDBJ whole genome shotgun (WGS) entry which is preliminary data.</text>
</comment>
<dbReference type="RefSeq" id="WP_008297734.1">
    <property type="nucleotide sequence ID" value="NZ_AOFT01000003.1"/>
</dbReference>
<keyword evidence="2" id="KW-1185">Reference proteome</keyword>
<proteinExistence type="predicted"/>
<name>M7NJ42_9BACL</name>
<dbReference type="Proteomes" id="UP000011919">
    <property type="component" value="Unassembled WGS sequence"/>
</dbReference>
<dbReference type="OrthoDB" id="2139078at2"/>
<evidence type="ECO:0000313" key="2">
    <source>
        <dbReference type="Proteomes" id="UP000011919"/>
    </source>
</evidence>
<protein>
    <submittedName>
        <fullName evidence="1">Uncharacterized protein</fullName>
    </submittedName>
</protein>
<sequence length="297" mass="34430">MAVNIRPAEEQVEQWIDQYIPEKDLFFVDEAMLENLDKHLDGVLIMPRKEFSGHSAYSQIQMNNSYMYWTLSKQATSVIVAPPDWLDQLPRQQRRTLLFNQCRMGRGMIFPMGLFPSAEEVLGDHVVEVEAGTFVVIRKGMWNRLPYPVKAHAIQAYARMWDTWEAAEVPEETPAHIRKYANRFTAIPGSNCFASALYAVTGQEWMVHEWIHPETLMNGLRRAGYSPDDGELMPGDVITYVNQSGEVRHAAYHIGQNLIFNKNGQTFFNPWKIVSLEELNGEWAQYEIRIHRRAERR</sequence>
<evidence type="ECO:0000313" key="1">
    <source>
        <dbReference type="EMBL" id="EMR07247.1"/>
    </source>
</evidence>
<dbReference type="EMBL" id="AOFT01000003">
    <property type="protein sequence ID" value="EMR07247.1"/>
    <property type="molecule type" value="Genomic_DNA"/>
</dbReference>
<dbReference type="AlphaFoldDB" id="M7NJ42"/>
<dbReference type="STRING" id="1235279.C772_00892"/>